<keyword evidence="5" id="KW-1185">Reference proteome</keyword>
<gene>
    <name evidence="4" type="ORF">TBRA_LOCUS2585</name>
</gene>
<dbReference type="InterPro" id="IPR036770">
    <property type="entry name" value="Ankyrin_rpt-contain_sf"/>
</dbReference>
<evidence type="ECO:0000313" key="4">
    <source>
        <dbReference type="EMBL" id="CAB0030587.1"/>
    </source>
</evidence>
<evidence type="ECO:0000256" key="1">
    <source>
        <dbReference type="ARBA" id="ARBA00022737"/>
    </source>
</evidence>
<dbReference type="Proteomes" id="UP000479190">
    <property type="component" value="Unassembled WGS sequence"/>
</dbReference>
<dbReference type="AlphaFoldDB" id="A0A6H5HXS8"/>
<dbReference type="Gene3D" id="1.25.40.20">
    <property type="entry name" value="Ankyrin repeat-containing domain"/>
    <property type="match status" value="1"/>
</dbReference>
<name>A0A6H5HXS8_9HYME</name>
<feature type="repeat" description="ANK" evidence="3">
    <location>
        <begin position="156"/>
        <end position="188"/>
    </location>
</feature>
<feature type="repeat" description="ANK" evidence="3">
    <location>
        <begin position="262"/>
        <end position="290"/>
    </location>
</feature>
<accession>A0A6H5HXS8</accession>
<dbReference type="PANTHER" id="PTHR24198">
    <property type="entry name" value="ANKYRIN REPEAT AND PROTEIN KINASE DOMAIN-CONTAINING PROTEIN"/>
    <property type="match status" value="1"/>
</dbReference>
<dbReference type="PANTHER" id="PTHR24198:SF165">
    <property type="entry name" value="ANKYRIN REPEAT-CONTAINING PROTEIN-RELATED"/>
    <property type="match status" value="1"/>
</dbReference>
<dbReference type="PROSITE" id="PS50297">
    <property type="entry name" value="ANK_REP_REGION"/>
    <property type="match status" value="3"/>
</dbReference>
<sequence>MFIIVQASETNTCIFHDLTKLEKLKNLKEKVNWKIEKERHELLGQLYPLVREWTSELPNLRDIFRPKEIELLLSDALNCRHASQCSGERFRFGSEFIDFVVRSGYKDQPEVDKNGKISSRRTTPIHHAVDEGWVTLGKKLFGIYDRYDVNYTDETTGYTHFHAACASGPSDVVEKFLDLGQDIDIRTREGDSPLHLALEYVEKDIAELLLRRGADPNSTNAEGSTPLHFICELEFREDLAEMLFEICDEKHQVVRVDARDECGRTPLQYAVATIGPNVIDVLLDRGADLSSFVFPTESLFDECLVELKFCKFLLASGLLATVDRLVRRGYELDRGEAATIMKIFAKCECFDKSTDDLDERWYDDEEFRSKAKELTIKPNLSLDDLIRLRLEEAAKLVTYTDYFDFAKNGTHTLGLEEQHAEPCLLHLCEKLSRGFFRSWALYPFWELIHYRLPLECCEMVLANLNNEDLYHIYLAATEKYENNPNPTSRSSSRVQHESLRSAELGFDVEIRSVELNNFEGRTQ</sequence>
<evidence type="ECO:0000256" key="2">
    <source>
        <dbReference type="ARBA" id="ARBA00023043"/>
    </source>
</evidence>
<evidence type="ECO:0000313" key="5">
    <source>
        <dbReference type="Proteomes" id="UP000479190"/>
    </source>
</evidence>
<dbReference type="PROSITE" id="PS50088">
    <property type="entry name" value="ANK_REPEAT"/>
    <property type="match status" value="3"/>
</dbReference>
<dbReference type="Pfam" id="PF12796">
    <property type="entry name" value="Ank_2"/>
    <property type="match status" value="1"/>
</dbReference>
<feature type="repeat" description="ANK" evidence="3">
    <location>
        <begin position="189"/>
        <end position="221"/>
    </location>
</feature>
<dbReference type="SUPFAM" id="SSF48403">
    <property type="entry name" value="Ankyrin repeat"/>
    <property type="match status" value="1"/>
</dbReference>
<protein>
    <submittedName>
        <fullName evidence="4">Uncharacterized protein</fullName>
    </submittedName>
</protein>
<reference evidence="4 5" key="1">
    <citation type="submission" date="2020-02" db="EMBL/GenBank/DDBJ databases">
        <authorList>
            <person name="Ferguson B K."/>
        </authorList>
    </citation>
    <scope>NUCLEOTIDE SEQUENCE [LARGE SCALE GENOMIC DNA]</scope>
</reference>
<keyword evidence="2 3" id="KW-0040">ANK repeat</keyword>
<dbReference type="SMART" id="SM00248">
    <property type="entry name" value="ANK"/>
    <property type="match status" value="4"/>
</dbReference>
<dbReference type="InterPro" id="IPR002110">
    <property type="entry name" value="Ankyrin_rpt"/>
</dbReference>
<keyword evidence="1" id="KW-0677">Repeat</keyword>
<dbReference type="OrthoDB" id="496981at2759"/>
<dbReference type="EMBL" id="CADCXV010000502">
    <property type="protein sequence ID" value="CAB0030587.1"/>
    <property type="molecule type" value="Genomic_DNA"/>
</dbReference>
<proteinExistence type="predicted"/>
<evidence type="ECO:0000256" key="3">
    <source>
        <dbReference type="PROSITE-ProRule" id="PRU00023"/>
    </source>
</evidence>
<organism evidence="4 5">
    <name type="scientific">Trichogramma brassicae</name>
    <dbReference type="NCBI Taxonomy" id="86971"/>
    <lineage>
        <taxon>Eukaryota</taxon>
        <taxon>Metazoa</taxon>
        <taxon>Ecdysozoa</taxon>
        <taxon>Arthropoda</taxon>
        <taxon>Hexapoda</taxon>
        <taxon>Insecta</taxon>
        <taxon>Pterygota</taxon>
        <taxon>Neoptera</taxon>
        <taxon>Endopterygota</taxon>
        <taxon>Hymenoptera</taxon>
        <taxon>Apocrita</taxon>
        <taxon>Proctotrupomorpha</taxon>
        <taxon>Chalcidoidea</taxon>
        <taxon>Trichogrammatidae</taxon>
        <taxon>Trichogramma</taxon>
    </lineage>
</organism>